<dbReference type="Proteomes" id="UP000594380">
    <property type="component" value="Unassembled WGS sequence"/>
</dbReference>
<feature type="transmembrane region" description="Helical" evidence="1">
    <location>
        <begin position="7"/>
        <end position="33"/>
    </location>
</feature>
<organism evidence="2 3">
    <name type="scientific">Paraburkholderia youngii</name>
    <dbReference type="NCBI Taxonomy" id="2782701"/>
    <lineage>
        <taxon>Bacteria</taxon>
        <taxon>Pseudomonadati</taxon>
        <taxon>Pseudomonadota</taxon>
        <taxon>Betaproteobacteria</taxon>
        <taxon>Burkholderiales</taxon>
        <taxon>Burkholderiaceae</taxon>
        <taxon>Paraburkholderia</taxon>
    </lineage>
</organism>
<reference evidence="2 3" key="1">
    <citation type="submission" date="2020-02" db="EMBL/GenBank/DDBJ databases">
        <title>Paraburkholderia simonii sp. nov. and Paraburkholderia youngii sp. nov. Brazilian and Mexican Mimosa-associated rhizobia.</title>
        <authorList>
            <person name="Mavima L."/>
            <person name="Beukes C.W."/>
            <person name="Chan W.Y."/>
            <person name="Palmer M."/>
            <person name="De Meyer S.E."/>
            <person name="James E.K."/>
            <person name="Venter S.N."/>
            <person name="Steenkamp E.T."/>
        </authorList>
    </citation>
    <scope>NUCLEOTIDE SEQUENCE [LARGE SCALE GENOMIC DNA]</scope>
    <source>
        <strain evidence="2 3">JPY169</strain>
    </source>
</reference>
<protein>
    <submittedName>
        <fullName evidence="2">Uncharacterized protein</fullName>
    </submittedName>
</protein>
<evidence type="ECO:0000313" key="2">
    <source>
        <dbReference type="EMBL" id="NUY01562.1"/>
    </source>
</evidence>
<evidence type="ECO:0000256" key="1">
    <source>
        <dbReference type="SAM" id="Phobius"/>
    </source>
</evidence>
<comment type="caution">
    <text evidence="2">The sequence shown here is derived from an EMBL/GenBank/DDBJ whole genome shotgun (WGS) entry which is preliminary data.</text>
</comment>
<keyword evidence="1" id="KW-1133">Transmembrane helix</keyword>
<keyword evidence="1" id="KW-0472">Membrane</keyword>
<gene>
    <name evidence="2" type="ORF">G5S42_18090</name>
</gene>
<feature type="transmembrane region" description="Helical" evidence="1">
    <location>
        <begin position="62"/>
        <end position="83"/>
    </location>
</feature>
<keyword evidence="1" id="KW-0812">Transmembrane</keyword>
<dbReference type="EMBL" id="JAALDK010000001">
    <property type="protein sequence ID" value="NUY01562.1"/>
    <property type="molecule type" value="Genomic_DNA"/>
</dbReference>
<proteinExistence type="predicted"/>
<accession>A0A7Y6MZ70</accession>
<evidence type="ECO:0000313" key="3">
    <source>
        <dbReference type="Proteomes" id="UP000594380"/>
    </source>
</evidence>
<dbReference type="AlphaFoldDB" id="A0A7Y6MZ70"/>
<sequence>MRKTRFVRVFAGVVLLAIAIAIAIAIGVAVVAFNVVNLNEAYGNGEPYYSRTTNMDKWTDPLPVLSVVDGVAVVVVAVGFFTWRRMRV</sequence>
<name>A0A7Y6MZ70_9BURK</name>